<name>A0A1G9UXJ7_9BACI</name>
<gene>
    <name evidence="3" type="ORF">SAMN05216244_3034</name>
</gene>
<evidence type="ECO:0008006" key="5">
    <source>
        <dbReference type="Google" id="ProtNLM"/>
    </source>
</evidence>
<feature type="domain" description="DUF2089" evidence="2">
    <location>
        <begin position="9"/>
        <end position="38"/>
    </location>
</feature>
<dbReference type="Pfam" id="PF09862">
    <property type="entry name" value="DUF2089"/>
    <property type="match status" value="1"/>
</dbReference>
<keyword evidence="4" id="KW-1185">Reference proteome</keyword>
<evidence type="ECO:0000313" key="4">
    <source>
        <dbReference type="Proteomes" id="UP000182347"/>
    </source>
</evidence>
<dbReference type="AlphaFoldDB" id="A0A1G9UXJ7"/>
<dbReference type="OrthoDB" id="9797643at2"/>
<dbReference type="EMBL" id="FNHF01000004">
    <property type="protein sequence ID" value="SDM64526.1"/>
    <property type="molecule type" value="Genomic_DNA"/>
</dbReference>
<reference evidence="4" key="1">
    <citation type="submission" date="2016-10" db="EMBL/GenBank/DDBJ databases">
        <authorList>
            <person name="Varghese N."/>
            <person name="Submissions S."/>
        </authorList>
    </citation>
    <scope>NUCLEOTIDE SEQUENCE [LARGE SCALE GENOMIC DNA]</scope>
    <source>
        <strain evidence="4">CGMCC 1.6199</strain>
    </source>
</reference>
<dbReference type="Pfam" id="PF22747">
    <property type="entry name" value="Zn_ribbon_DUF2089"/>
    <property type="match status" value="1"/>
</dbReference>
<evidence type="ECO:0000259" key="2">
    <source>
        <dbReference type="Pfam" id="PF22747"/>
    </source>
</evidence>
<dbReference type="InterPro" id="IPR053957">
    <property type="entry name" value="DUF2089_Zn_ribbon"/>
</dbReference>
<organism evidence="3 4">
    <name type="scientific">Sediminibacillus halophilus</name>
    <dbReference type="NCBI Taxonomy" id="482461"/>
    <lineage>
        <taxon>Bacteria</taxon>
        <taxon>Bacillati</taxon>
        <taxon>Bacillota</taxon>
        <taxon>Bacilli</taxon>
        <taxon>Bacillales</taxon>
        <taxon>Bacillaceae</taxon>
        <taxon>Sediminibacillus</taxon>
    </lineage>
</organism>
<evidence type="ECO:0000259" key="1">
    <source>
        <dbReference type="Pfam" id="PF09862"/>
    </source>
</evidence>
<feature type="domain" description="DUF2089" evidence="1">
    <location>
        <begin position="42"/>
        <end position="88"/>
    </location>
</feature>
<protein>
    <recommendedName>
        <fullName evidence="5">DUF2089 domain-containing protein</fullName>
    </recommendedName>
</protein>
<dbReference type="RefSeq" id="WP_074600127.1">
    <property type="nucleotide sequence ID" value="NZ_FNHF01000004.1"/>
</dbReference>
<sequence>MPHPLLTNCPVCSQKLTVTKLHCSHCQTTIENEFELFKLSSLTKEQLHFVEVFLVCRGNIKEVEKELGISYPTVRGKLNDIASALGYERKKKNQVDEKKVVMMLERGEITADEAIKMLKDE</sequence>
<evidence type="ECO:0000313" key="3">
    <source>
        <dbReference type="EMBL" id="SDM64526.1"/>
    </source>
</evidence>
<proteinExistence type="predicted"/>
<dbReference type="InterPro" id="IPR018658">
    <property type="entry name" value="DUF2089"/>
</dbReference>
<accession>A0A1G9UXJ7</accession>
<dbReference type="STRING" id="482461.SAMN05216244_3034"/>
<dbReference type="Proteomes" id="UP000182347">
    <property type="component" value="Unassembled WGS sequence"/>
</dbReference>